<dbReference type="AlphaFoldDB" id="A0A4Q9G088"/>
<gene>
    <name evidence="1" type="ORF">EYE42_08845</name>
</gene>
<dbReference type="OrthoDB" id="3010234at2"/>
<organism evidence="1 2">
    <name type="scientific">Paracoccus subflavus</name>
    <dbReference type="NCBI Taxonomy" id="2528244"/>
    <lineage>
        <taxon>Bacteria</taxon>
        <taxon>Pseudomonadati</taxon>
        <taxon>Pseudomonadota</taxon>
        <taxon>Alphaproteobacteria</taxon>
        <taxon>Rhodobacterales</taxon>
        <taxon>Paracoccaceae</taxon>
        <taxon>Paracoccus</taxon>
    </lineage>
</organism>
<sequence length="340" mass="39016">MSRLGILADRLRRRIERRRLILRAIRGRFALRAVTDRTARIGPGDILCFVTLRNERARLAFFLDYYRSLGVRHFLVVDNASTDGGGDCLREQPDVSLWWTDASYKAARFGMDWMNGLLRRHGRGHWCLTVDPDEFLVYPHMEDRPLPALTAWLSDIGRQSFPAMLLDLYPKGPIEDAVCPEGQDPFAIARWFDPANYSIHKNGHFGNLWIQGGPRSRVFFRDDPWNAPALNKIPLVRWSGRSAYASSTHMLLPRGLNRVYDEDGGERISGCLLHAKFLSGLADKSAEELDRRQHYADSREYRAYRDGLGCGTGLWCSQSREYRDWRQLEDLGLLSSGNWA</sequence>
<dbReference type="GO" id="GO:0016740">
    <property type="term" value="F:transferase activity"/>
    <property type="evidence" value="ECO:0007669"/>
    <property type="project" value="UniProtKB-KW"/>
</dbReference>
<keyword evidence="2" id="KW-1185">Reference proteome</keyword>
<accession>A0A4Q9G088</accession>
<dbReference type="EMBL" id="SISK01000005">
    <property type="protein sequence ID" value="TBN40486.1"/>
    <property type="molecule type" value="Genomic_DNA"/>
</dbReference>
<proteinExistence type="predicted"/>
<reference evidence="1 2" key="1">
    <citation type="submission" date="2019-02" db="EMBL/GenBank/DDBJ databases">
        <title>Paracoccus subflavus sp. nov., isolated from marine sediment of the Pacific Ocean.</title>
        <authorList>
            <person name="Zhang G."/>
        </authorList>
    </citation>
    <scope>NUCLEOTIDE SEQUENCE [LARGE SCALE GENOMIC DNA]</scope>
    <source>
        <strain evidence="1 2">GY0581</strain>
    </source>
</reference>
<keyword evidence="1" id="KW-0808">Transferase</keyword>
<evidence type="ECO:0000313" key="1">
    <source>
        <dbReference type="EMBL" id="TBN40486.1"/>
    </source>
</evidence>
<dbReference type="Proteomes" id="UP000293520">
    <property type="component" value="Unassembled WGS sequence"/>
</dbReference>
<protein>
    <submittedName>
        <fullName evidence="1">Glycosyltransferase family 2 protein</fullName>
    </submittedName>
</protein>
<dbReference type="Pfam" id="PF13704">
    <property type="entry name" value="Glyco_tranf_2_4"/>
    <property type="match status" value="1"/>
</dbReference>
<dbReference type="RefSeq" id="WP_130990950.1">
    <property type="nucleotide sequence ID" value="NZ_SISK01000005.1"/>
</dbReference>
<evidence type="ECO:0000313" key="2">
    <source>
        <dbReference type="Proteomes" id="UP000293520"/>
    </source>
</evidence>
<comment type="caution">
    <text evidence="1">The sequence shown here is derived from an EMBL/GenBank/DDBJ whole genome shotgun (WGS) entry which is preliminary data.</text>
</comment>
<name>A0A4Q9G088_9RHOB</name>